<keyword evidence="7" id="KW-0675">Receptor</keyword>
<keyword evidence="4 9" id="KW-0812">Transmembrane</keyword>
<feature type="compositionally biased region" description="Polar residues" evidence="8">
    <location>
        <begin position="337"/>
        <end position="356"/>
    </location>
</feature>
<comment type="similarity">
    <text evidence="2">Belongs to the G-protein coupled receptor 1 family.</text>
</comment>
<feature type="transmembrane region" description="Helical" evidence="9">
    <location>
        <begin position="266"/>
        <end position="288"/>
    </location>
</feature>
<feature type="transmembrane region" description="Helical" evidence="9">
    <location>
        <begin position="76"/>
        <end position="102"/>
    </location>
</feature>
<keyword evidence="3" id="KW-1003">Cell membrane</keyword>
<evidence type="ECO:0000256" key="4">
    <source>
        <dbReference type="ARBA" id="ARBA00022692"/>
    </source>
</evidence>
<dbReference type="PRINTS" id="PR00237">
    <property type="entry name" value="GPCRRHODOPSN"/>
</dbReference>
<feature type="transmembrane region" description="Helical" evidence="9">
    <location>
        <begin position="114"/>
        <end position="135"/>
    </location>
</feature>
<feature type="transmembrane region" description="Helical" evidence="9">
    <location>
        <begin position="303"/>
        <end position="322"/>
    </location>
</feature>
<dbReference type="PANTHER" id="PTHR24241">
    <property type="entry name" value="NEUROPEPTIDE RECEPTOR-RELATED G-PROTEIN COUPLED RECEPTOR"/>
    <property type="match status" value="1"/>
</dbReference>
<evidence type="ECO:0000256" key="7">
    <source>
        <dbReference type="ARBA" id="ARBA00023170"/>
    </source>
</evidence>
<protein>
    <recommendedName>
        <fullName evidence="10">G-protein coupled receptors family 1 profile domain-containing protein</fullName>
    </recommendedName>
</protein>
<dbReference type="OrthoDB" id="6435638at2759"/>
<feature type="region of interest" description="Disordered" evidence="8">
    <location>
        <begin position="333"/>
        <end position="356"/>
    </location>
</feature>
<evidence type="ECO:0000313" key="11">
    <source>
        <dbReference type="EMBL" id="CAH1393066.1"/>
    </source>
</evidence>
<feature type="transmembrane region" description="Helical" evidence="9">
    <location>
        <begin position="203"/>
        <end position="225"/>
    </location>
</feature>
<dbReference type="PROSITE" id="PS50262">
    <property type="entry name" value="G_PROTEIN_RECEP_F1_2"/>
    <property type="match status" value="1"/>
</dbReference>
<evidence type="ECO:0000259" key="10">
    <source>
        <dbReference type="PROSITE" id="PS50262"/>
    </source>
</evidence>
<dbReference type="SUPFAM" id="SSF81321">
    <property type="entry name" value="Family A G protein-coupled receptor-like"/>
    <property type="match status" value="1"/>
</dbReference>
<evidence type="ECO:0000256" key="9">
    <source>
        <dbReference type="SAM" id="Phobius"/>
    </source>
</evidence>
<evidence type="ECO:0000256" key="5">
    <source>
        <dbReference type="ARBA" id="ARBA00022989"/>
    </source>
</evidence>
<dbReference type="GO" id="GO:0097003">
    <property type="term" value="F:adipokinetic hormone receptor activity"/>
    <property type="evidence" value="ECO:0007669"/>
    <property type="project" value="TreeGrafter"/>
</dbReference>
<dbReference type="Proteomes" id="UP001152798">
    <property type="component" value="Chromosome 2"/>
</dbReference>
<feature type="domain" description="G-protein coupled receptors family 1 profile" evidence="10">
    <location>
        <begin position="55"/>
        <end position="319"/>
    </location>
</feature>
<dbReference type="Pfam" id="PF00001">
    <property type="entry name" value="7tm_1"/>
    <property type="match status" value="1"/>
</dbReference>
<keyword evidence="12" id="KW-1185">Reference proteome</keyword>
<feature type="transmembrane region" description="Helical" evidence="9">
    <location>
        <begin position="156"/>
        <end position="178"/>
    </location>
</feature>
<feature type="transmembrane region" description="Helical" evidence="9">
    <location>
        <begin position="42"/>
        <end position="64"/>
    </location>
</feature>
<dbReference type="AlphaFoldDB" id="A0A9P0EFX0"/>
<dbReference type="EMBL" id="OV725078">
    <property type="protein sequence ID" value="CAH1393066.1"/>
    <property type="molecule type" value="Genomic_DNA"/>
</dbReference>
<dbReference type="GO" id="GO:0042277">
    <property type="term" value="F:peptide binding"/>
    <property type="evidence" value="ECO:0007669"/>
    <property type="project" value="TreeGrafter"/>
</dbReference>
<organism evidence="11 12">
    <name type="scientific">Nezara viridula</name>
    <name type="common">Southern green stink bug</name>
    <name type="synonym">Cimex viridulus</name>
    <dbReference type="NCBI Taxonomy" id="85310"/>
    <lineage>
        <taxon>Eukaryota</taxon>
        <taxon>Metazoa</taxon>
        <taxon>Ecdysozoa</taxon>
        <taxon>Arthropoda</taxon>
        <taxon>Hexapoda</taxon>
        <taxon>Insecta</taxon>
        <taxon>Pterygota</taxon>
        <taxon>Neoptera</taxon>
        <taxon>Paraneoptera</taxon>
        <taxon>Hemiptera</taxon>
        <taxon>Heteroptera</taxon>
        <taxon>Panheteroptera</taxon>
        <taxon>Pentatomomorpha</taxon>
        <taxon>Pentatomoidea</taxon>
        <taxon>Pentatomidae</taxon>
        <taxon>Pentatominae</taxon>
        <taxon>Nezara</taxon>
    </lineage>
</organism>
<evidence type="ECO:0000313" key="12">
    <source>
        <dbReference type="Proteomes" id="UP001152798"/>
    </source>
</evidence>
<reference evidence="11" key="1">
    <citation type="submission" date="2022-01" db="EMBL/GenBank/DDBJ databases">
        <authorList>
            <person name="King R."/>
        </authorList>
    </citation>
    <scope>NUCLEOTIDE SEQUENCE</scope>
</reference>
<proteinExistence type="inferred from homology"/>
<name>A0A9P0EFX0_NEZVI</name>
<gene>
    <name evidence="11" type="ORF">NEZAVI_LOCUS3787</name>
</gene>
<sequence length="356" mass="41367">MGNGPDYRRVWFPDWPVHVTEDNKTFHIPIDMRFNEGHKVSLLFYSILMVISSVGNISVLAILLKRMKHSRSRINMMLIHLAIADLLVTFILMPMEIVWAATVSWWFGDIACRIAAFFRTFGLYQSCFVLVSIGIDRYYAVLKPLKLSAANRRGKFIITCAWMASALCSLPQTIIFHVETHPNVTWFEQCITINSFSSYAQEFAYSFFGMLSMYLLPLIFITYFYGSIFIEICKRSKDHHVNSDKLRRNNLAFFGKAKTRTLKMTITIISAFFICWTPYYIMAFWYWVDRDSASEVDQRVQKALFLFACTNSSINPIVYGAFNIRKRKNVSRRTRESNTCSTEMKLQQTGQKSPIQ</sequence>
<keyword evidence="5 9" id="KW-1133">Transmembrane helix</keyword>
<evidence type="ECO:0000256" key="6">
    <source>
        <dbReference type="ARBA" id="ARBA00023136"/>
    </source>
</evidence>
<dbReference type="PANTHER" id="PTHR24241:SF59">
    <property type="entry name" value="ADIPOKINETIC HORMONE RECEPTOR, ISOFORM C"/>
    <property type="match status" value="1"/>
</dbReference>
<dbReference type="InterPro" id="IPR017452">
    <property type="entry name" value="GPCR_Rhodpsn_7TM"/>
</dbReference>
<evidence type="ECO:0000256" key="1">
    <source>
        <dbReference type="ARBA" id="ARBA00004651"/>
    </source>
</evidence>
<dbReference type="GO" id="GO:0004930">
    <property type="term" value="F:G protein-coupled receptor activity"/>
    <property type="evidence" value="ECO:0007669"/>
    <property type="project" value="InterPro"/>
</dbReference>
<dbReference type="InterPro" id="IPR000276">
    <property type="entry name" value="GPCR_Rhodpsn"/>
</dbReference>
<evidence type="ECO:0000256" key="8">
    <source>
        <dbReference type="SAM" id="MobiDB-lite"/>
    </source>
</evidence>
<comment type="subcellular location">
    <subcellularLocation>
        <location evidence="1">Cell membrane</location>
        <topology evidence="1">Multi-pass membrane protein</topology>
    </subcellularLocation>
</comment>
<dbReference type="Gene3D" id="1.20.1070.10">
    <property type="entry name" value="Rhodopsin 7-helix transmembrane proteins"/>
    <property type="match status" value="1"/>
</dbReference>
<evidence type="ECO:0000256" key="3">
    <source>
        <dbReference type="ARBA" id="ARBA00022475"/>
    </source>
</evidence>
<dbReference type="GO" id="GO:0005886">
    <property type="term" value="C:plasma membrane"/>
    <property type="evidence" value="ECO:0007669"/>
    <property type="project" value="UniProtKB-SubCell"/>
</dbReference>
<evidence type="ECO:0000256" key="2">
    <source>
        <dbReference type="ARBA" id="ARBA00010663"/>
    </source>
</evidence>
<keyword evidence="6 9" id="KW-0472">Membrane</keyword>
<dbReference type="CDD" id="cd15382">
    <property type="entry name" value="7tmA_AKHR"/>
    <property type="match status" value="1"/>
</dbReference>
<dbReference type="GO" id="GO:0032870">
    <property type="term" value="P:cellular response to hormone stimulus"/>
    <property type="evidence" value="ECO:0007669"/>
    <property type="project" value="TreeGrafter"/>
</dbReference>
<accession>A0A9P0EFX0</accession>